<dbReference type="Proteomes" id="UP000319908">
    <property type="component" value="Unassembled WGS sequence"/>
</dbReference>
<evidence type="ECO:0000313" key="3">
    <source>
        <dbReference type="Proteomes" id="UP000319908"/>
    </source>
</evidence>
<organism evidence="2 3">
    <name type="scientific">Allorhodopirellula heiligendammensis</name>
    <dbReference type="NCBI Taxonomy" id="2714739"/>
    <lineage>
        <taxon>Bacteria</taxon>
        <taxon>Pseudomonadati</taxon>
        <taxon>Planctomycetota</taxon>
        <taxon>Planctomycetia</taxon>
        <taxon>Pirellulales</taxon>
        <taxon>Pirellulaceae</taxon>
        <taxon>Allorhodopirellula</taxon>
    </lineage>
</organism>
<dbReference type="AlphaFoldDB" id="A0A5C6BU64"/>
<comment type="caution">
    <text evidence="2">The sequence shown here is derived from an EMBL/GenBank/DDBJ whole genome shotgun (WGS) entry which is preliminary data.</text>
</comment>
<accession>A0A5C6BU64</accession>
<reference evidence="2 3" key="1">
    <citation type="journal article" date="2020" name="Antonie Van Leeuwenhoek">
        <title>Rhodopirellula heiligendammensis sp. nov., Rhodopirellula pilleata sp. nov., and Rhodopirellula solitaria sp. nov. isolated from natural or artificial marine surfaces in Northern Germany and California, USA, and emended description of the genus Rhodopirellula.</title>
        <authorList>
            <person name="Kallscheuer N."/>
            <person name="Wiegand S."/>
            <person name="Jogler M."/>
            <person name="Boedeker C."/>
            <person name="Peeters S.H."/>
            <person name="Rast P."/>
            <person name="Heuer A."/>
            <person name="Jetten M.S.M."/>
            <person name="Rohde M."/>
            <person name="Jogler C."/>
        </authorList>
    </citation>
    <scope>NUCLEOTIDE SEQUENCE [LARGE SCALE GENOMIC DNA]</scope>
    <source>
        <strain evidence="2 3">Poly21</strain>
    </source>
</reference>
<proteinExistence type="predicted"/>
<dbReference type="EMBL" id="SJPU01000002">
    <property type="protein sequence ID" value="TWU15783.1"/>
    <property type="molecule type" value="Genomic_DNA"/>
</dbReference>
<feature type="region of interest" description="Disordered" evidence="1">
    <location>
        <begin position="62"/>
        <end position="83"/>
    </location>
</feature>
<protein>
    <submittedName>
        <fullName evidence="2">Uncharacterized protein</fullName>
    </submittedName>
</protein>
<sequence length="83" mass="9078">MRVGWFVPSLAITLRSNRGVVTSSDLLSIADTFELRYRVGKDRVDRLTPSFFAKAFRGELVPQDPNDEPASGCSNAPALPSLP</sequence>
<gene>
    <name evidence="2" type="ORF">Poly21_29850</name>
</gene>
<evidence type="ECO:0000256" key="1">
    <source>
        <dbReference type="SAM" id="MobiDB-lite"/>
    </source>
</evidence>
<keyword evidence="3" id="KW-1185">Reference proteome</keyword>
<name>A0A5C6BU64_9BACT</name>
<evidence type="ECO:0000313" key="2">
    <source>
        <dbReference type="EMBL" id="TWU15783.1"/>
    </source>
</evidence>